<reference evidence="2" key="1">
    <citation type="submission" date="2021-01" db="EMBL/GenBank/DDBJ databases">
        <title>Modified the classification status of verrucomicrobia.</title>
        <authorList>
            <person name="Feng X."/>
        </authorList>
    </citation>
    <scope>NUCLEOTIDE SEQUENCE</scope>
    <source>
        <strain evidence="2">KCTC 12986</strain>
    </source>
</reference>
<evidence type="ECO:0000313" key="3">
    <source>
        <dbReference type="Proteomes" id="UP000604083"/>
    </source>
</evidence>
<dbReference type="EMBL" id="JAENIO010000052">
    <property type="protein sequence ID" value="MBK1835418.1"/>
    <property type="molecule type" value="Genomic_DNA"/>
</dbReference>
<name>A0A934RR69_9BACT</name>
<protein>
    <submittedName>
        <fullName evidence="2">Uncharacterized protein</fullName>
    </submittedName>
</protein>
<evidence type="ECO:0000256" key="1">
    <source>
        <dbReference type="SAM" id="MobiDB-lite"/>
    </source>
</evidence>
<sequence>MSLGSSLWPALLVLAGVFAFIGKQDSAGQSASGELAAGPSSVRPDGSVAFSPLAAGLPGATVYFVRDEEGEVTVQCLSTEKGEEETLAKSLGTPARPQYLTQ</sequence>
<comment type="caution">
    <text evidence="2">The sequence shown here is derived from an EMBL/GenBank/DDBJ whole genome shotgun (WGS) entry which is preliminary data.</text>
</comment>
<dbReference type="Proteomes" id="UP000604083">
    <property type="component" value="Unassembled WGS sequence"/>
</dbReference>
<organism evidence="2 3">
    <name type="scientific">Roseibacillus ishigakijimensis</name>
    <dbReference type="NCBI Taxonomy" id="454146"/>
    <lineage>
        <taxon>Bacteria</taxon>
        <taxon>Pseudomonadati</taxon>
        <taxon>Verrucomicrobiota</taxon>
        <taxon>Verrucomicrobiia</taxon>
        <taxon>Verrucomicrobiales</taxon>
        <taxon>Verrucomicrobiaceae</taxon>
        <taxon>Roseibacillus</taxon>
    </lineage>
</organism>
<keyword evidence="3" id="KW-1185">Reference proteome</keyword>
<dbReference type="AlphaFoldDB" id="A0A934RR69"/>
<feature type="region of interest" description="Disordered" evidence="1">
    <location>
        <begin position="81"/>
        <end position="102"/>
    </location>
</feature>
<gene>
    <name evidence="2" type="ORF">JIN78_15215</name>
</gene>
<proteinExistence type="predicted"/>
<accession>A0A934RR69</accession>
<dbReference type="RefSeq" id="WP_200392853.1">
    <property type="nucleotide sequence ID" value="NZ_JAENIO010000052.1"/>
</dbReference>
<evidence type="ECO:0000313" key="2">
    <source>
        <dbReference type="EMBL" id="MBK1835418.1"/>
    </source>
</evidence>